<name>A0A852C8G5_9PICI</name>
<feature type="non-terminal residue" evidence="12">
    <location>
        <position position="1"/>
    </location>
</feature>
<dbReference type="Pfam" id="PF21639">
    <property type="entry name" value="ORC5_lid"/>
    <property type="match status" value="1"/>
</dbReference>
<keyword evidence="4" id="KW-0547">Nucleotide-binding</keyword>
<dbReference type="Pfam" id="PF13191">
    <property type="entry name" value="AAA_16"/>
    <property type="match status" value="1"/>
</dbReference>
<dbReference type="FunFam" id="3.40.50.300:FF:000673">
    <property type="entry name" value="Origin recognition complex subunit 5"/>
    <property type="match status" value="1"/>
</dbReference>
<comment type="similarity">
    <text evidence="2">Belongs to the ORC5 family.</text>
</comment>
<dbReference type="Gene3D" id="3.40.50.300">
    <property type="entry name" value="P-loop containing nucleotide triphosphate hydrolases"/>
    <property type="match status" value="1"/>
</dbReference>
<dbReference type="GO" id="GO:0003688">
    <property type="term" value="F:DNA replication origin binding"/>
    <property type="evidence" value="ECO:0007669"/>
    <property type="project" value="TreeGrafter"/>
</dbReference>
<dbReference type="InterPro" id="IPR020796">
    <property type="entry name" value="ORC5"/>
</dbReference>
<keyword evidence="3" id="KW-0235">DNA replication</keyword>
<comment type="subcellular location">
    <subcellularLocation>
        <location evidence="1">Nucleus</location>
    </subcellularLocation>
</comment>
<evidence type="ECO:0000256" key="3">
    <source>
        <dbReference type="ARBA" id="ARBA00022705"/>
    </source>
</evidence>
<reference evidence="12" key="1">
    <citation type="submission" date="2019-09" db="EMBL/GenBank/DDBJ databases">
        <title>Bird 10,000 Genomes (B10K) Project - Family phase.</title>
        <authorList>
            <person name="Zhang G."/>
        </authorList>
    </citation>
    <scope>NUCLEOTIDE SEQUENCE</scope>
    <source>
        <strain evidence="12">B10K-DU-001-30</strain>
        <tissue evidence="12">Muscle</tissue>
    </source>
</reference>
<accession>A0A852C8G5</accession>
<dbReference type="AlphaFoldDB" id="A0A852C8G5"/>
<dbReference type="Proteomes" id="UP000611227">
    <property type="component" value="Unassembled WGS sequence"/>
</dbReference>
<evidence type="ECO:0000256" key="5">
    <source>
        <dbReference type="ARBA" id="ARBA00022840"/>
    </source>
</evidence>
<organism evidence="12 13">
    <name type="scientific">Ramphastos sulfuratus</name>
    <dbReference type="NCBI Taxonomy" id="322582"/>
    <lineage>
        <taxon>Eukaryota</taxon>
        <taxon>Metazoa</taxon>
        <taxon>Chordata</taxon>
        <taxon>Craniata</taxon>
        <taxon>Vertebrata</taxon>
        <taxon>Euteleostomi</taxon>
        <taxon>Archelosauria</taxon>
        <taxon>Archosauria</taxon>
        <taxon>Dinosauria</taxon>
        <taxon>Saurischia</taxon>
        <taxon>Theropoda</taxon>
        <taxon>Coelurosauria</taxon>
        <taxon>Aves</taxon>
        <taxon>Neognathae</taxon>
        <taxon>Neoaves</taxon>
        <taxon>Telluraves</taxon>
        <taxon>Coraciimorphae</taxon>
        <taxon>Piciformes</taxon>
        <taxon>Ramphastidae</taxon>
        <taxon>Ramphastos</taxon>
    </lineage>
</organism>
<evidence type="ECO:0000256" key="2">
    <source>
        <dbReference type="ARBA" id="ARBA00006269"/>
    </source>
</evidence>
<evidence type="ECO:0000256" key="8">
    <source>
        <dbReference type="ARBA" id="ARBA00057448"/>
    </source>
</evidence>
<keyword evidence="13" id="KW-1185">Reference proteome</keyword>
<dbReference type="GO" id="GO:0006270">
    <property type="term" value="P:DNA replication initiation"/>
    <property type="evidence" value="ECO:0007669"/>
    <property type="project" value="TreeGrafter"/>
</dbReference>
<sequence>REQFSFPSIFIYGHRASGKTYVMHTLLNTLQLPHVFVNCVEYFTSRLLLEEILIQLQSYSEAEQTSHVPCDTLNDFVRLFKQAVASGKLQDQTLYIVLDRAEQLREMEANILPAFLRLQELTDRNVTVILLSEIVWELFRPNTGCLEPVTLYFPDYSIGHLQKILSQNHPPLYSADFYAAYINILLGVFYMVCRDLKELQHLAALNFSKYCEPVVRGEASERDTRKLWKNIEPHLKKAMQTVYLREIS</sequence>
<dbReference type="EMBL" id="WBNM01021905">
    <property type="protein sequence ID" value="NXP76051.1"/>
    <property type="molecule type" value="Genomic_DNA"/>
</dbReference>
<evidence type="ECO:0000259" key="11">
    <source>
        <dbReference type="Pfam" id="PF21639"/>
    </source>
</evidence>
<comment type="subunit">
    <text evidence="7">Component of ORC, a complex composed of at least 6 subunits: ORC1, ORC2, ORC3, ORC4, ORC5 and ORC6. ORC is regulated in a cell-cycle dependent manner. It is sequentially assembled at the exit from anaphase of mitosis and disassembled as cells enter S phase.</text>
</comment>
<dbReference type="PANTHER" id="PTHR12705">
    <property type="entry name" value="ORIGIN RECOGNITION COMPLEX SUBUNIT 5"/>
    <property type="match status" value="1"/>
</dbReference>
<comment type="caution">
    <text evidence="12">The sequence shown here is derived from an EMBL/GenBank/DDBJ whole genome shotgun (WGS) entry which is preliminary data.</text>
</comment>
<dbReference type="GO" id="GO:0005524">
    <property type="term" value="F:ATP binding"/>
    <property type="evidence" value="ECO:0007669"/>
    <property type="project" value="UniProtKB-KW"/>
</dbReference>
<proteinExistence type="inferred from homology"/>
<evidence type="ECO:0000313" key="12">
    <source>
        <dbReference type="EMBL" id="NXP76051.1"/>
    </source>
</evidence>
<evidence type="ECO:0000256" key="9">
    <source>
        <dbReference type="ARBA" id="ARBA00069657"/>
    </source>
</evidence>
<evidence type="ECO:0000313" key="13">
    <source>
        <dbReference type="Proteomes" id="UP000611227"/>
    </source>
</evidence>
<dbReference type="SUPFAM" id="SSF52540">
    <property type="entry name" value="P-loop containing nucleoside triphosphate hydrolases"/>
    <property type="match status" value="1"/>
</dbReference>
<feature type="domain" description="ORC5 lid" evidence="11">
    <location>
        <begin position="178"/>
        <end position="245"/>
    </location>
</feature>
<dbReference type="InterPro" id="IPR027417">
    <property type="entry name" value="P-loop_NTPase"/>
</dbReference>
<gene>
    <name evidence="12" type="primary">Orc5</name>
    <name evidence="12" type="ORF">RAMSUL_R10786</name>
</gene>
<dbReference type="InterPro" id="IPR048866">
    <property type="entry name" value="ORC5_lid"/>
</dbReference>
<evidence type="ECO:0000256" key="4">
    <source>
        <dbReference type="ARBA" id="ARBA00022741"/>
    </source>
</evidence>
<keyword evidence="5" id="KW-0067">ATP-binding</keyword>
<keyword evidence="6" id="KW-0539">Nucleus</keyword>
<evidence type="ECO:0000256" key="1">
    <source>
        <dbReference type="ARBA" id="ARBA00004123"/>
    </source>
</evidence>
<evidence type="ECO:0000256" key="7">
    <source>
        <dbReference type="ARBA" id="ARBA00026084"/>
    </source>
</evidence>
<dbReference type="PANTHER" id="PTHR12705:SF0">
    <property type="entry name" value="ORIGIN RECOGNITION COMPLEX SUBUNIT 5"/>
    <property type="match status" value="1"/>
</dbReference>
<dbReference type="GO" id="GO:0005664">
    <property type="term" value="C:nuclear origin of replication recognition complex"/>
    <property type="evidence" value="ECO:0007669"/>
    <property type="project" value="TreeGrafter"/>
</dbReference>
<feature type="domain" description="Orc1-like AAA ATPase" evidence="10">
    <location>
        <begin position="5"/>
        <end position="129"/>
    </location>
</feature>
<feature type="non-terminal residue" evidence="12">
    <location>
        <position position="248"/>
    </location>
</feature>
<comment type="function">
    <text evidence="8">Component of the origin recognition complex (ORC) that binds origins of replication. DNA-binding is ATP-dependent. The specific DNA sequences that define origins of replication have not been identified yet. ORC is required to assemble the pre-replication complex necessary to initiate DNA replication.</text>
</comment>
<evidence type="ECO:0000256" key="6">
    <source>
        <dbReference type="ARBA" id="ARBA00023242"/>
    </source>
</evidence>
<evidence type="ECO:0000259" key="10">
    <source>
        <dbReference type="Pfam" id="PF13191"/>
    </source>
</evidence>
<protein>
    <recommendedName>
        <fullName evidence="9">Origin recognition complex subunit 5</fullName>
    </recommendedName>
</protein>
<dbReference type="InterPro" id="IPR041664">
    <property type="entry name" value="AAA_16"/>
</dbReference>